<protein>
    <recommendedName>
        <fullName evidence="3">DUF8017 domain-containing protein</fullName>
    </recommendedName>
</protein>
<name>A0A853D8G4_9MICO</name>
<evidence type="ECO:0000256" key="1">
    <source>
        <dbReference type="SAM" id="MobiDB-lite"/>
    </source>
</evidence>
<dbReference type="AlphaFoldDB" id="A0A853D8G4"/>
<keyword evidence="2" id="KW-1133">Transmembrane helix</keyword>
<keyword evidence="2" id="KW-0812">Transmembrane</keyword>
<dbReference type="Proteomes" id="UP000571817">
    <property type="component" value="Unassembled WGS sequence"/>
</dbReference>
<accession>A0A853D8G4</accession>
<evidence type="ECO:0000259" key="3">
    <source>
        <dbReference type="Pfam" id="PF26056"/>
    </source>
</evidence>
<reference evidence="4 5" key="1">
    <citation type="submission" date="2020-07" db="EMBL/GenBank/DDBJ databases">
        <title>Sequencing the genomes of 1000 actinobacteria strains.</title>
        <authorList>
            <person name="Klenk H.-P."/>
        </authorList>
    </citation>
    <scope>NUCLEOTIDE SEQUENCE [LARGE SCALE GENOMIC DNA]</scope>
    <source>
        <strain evidence="4 5">DSM 29531</strain>
    </source>
</reference>
<keyword evidence="5" id="KW-1185">Reference proteome</keyword>
<gene>
    <name evidence="4" type="ORF">HNR15_000435</name>
</gene>
<evidence type="ECO:0000313" key="5">
    <source>
        <dbReference type="Proteomes" id="UP000571817"/>
    </source>
</evidence>
<comment type="caution">
    <text evidence="4">The sequence shown here is derived from an EMBL/GenBank/DDBJ whole genome shotgun (WGS) entry which is preliminary data.</text>
</comment>
<dbReference type="RefSeq" id="WP_179478758.1">
    <property type="nucleotide sequence ID" value="NZ_JACCFW010000001.1"/>
</dbReference>
<evidence type="ECO:0000313" key="4">
    <source>
        <dbReference type="EMBL" id="NYJ73472.1"/>
    </source>
</evidence>
<feature type="compositionally biased region" description="Low complexity" evidence="1">
    <location>
        <begin position="65"/>
        <end position="83"/>
    </location>
</feature>
<evidence type="ECO:0000256" key="2">
    <source>
        <dbReference type="SAM" id="Phobius"/>
    </source>
</evidence>
<organism evidence="4 5">
    <name type="scientific">Allobranchiibius huperziae</name>
    <dbReference type="NCBI Taxonomy" id="1874116"/>
    <lineage>
        <taxon>Bacteria</taxon>
        <taxon>Bacillati</taxon>
        <taxon>Actinomycetota</taxon>
        <taxon>Actinomycetes</taxon>
        <taxon>Micrococcales</taxon>
        <taxon>Dermacoccaceae</taxon>
        <taxon>Allobranchiibius</taxon>
    </lineage>
</organism>
<dbReference type="EMBL" id="JACCFW010000001">
    <property type="protein sequence ID" value="NYJ73472.1"/>
    <property type="molecule type" value="Genomic_DNA"/>
</dbReference>
<dbReference type="InterPro" id="IPR058330">
    <property type="entry name" value="DUF8017"/>
</dbReference>
<keyword evidence="2" id="KW-0472">Membrane</keyword>
<feature type="region of interest" description="Disordered" evidence="1">
    <location>
        <begin position="64"/>
        <end position="83"/>
    </location>
</feature>
<proteinExistence type="predicted"/>
<sequence length="294" mass="30058">MSDHQEPSSQDRYYQRYEQAGGGFGGPGGRRRRTGAWILGGAAALVVILVAVVAFVLVGRGGTNDTGASSSSSTSSSNVVTASASPTTGAQGALFARPVVPGWQAVGGVVNDEVQIYGAYDAPPNWQVKQDNAIYYDTAQGTKMFGQHTSWGLSELNYGKCAAHPNNSQANASFVDIGKRDPVDAVQGVLQDFASAASLNKDKSTHAAQGTVSVQNTTVAGGSIPAVRGTITATGGTLNADCGTGRTTTFQAVAFTTNGRSVMVLVAIATWPGYPAPAAGTIDKILSSVRPAGG</sequence>
<feature type="transmembrane region" description="Helical" evidence="2">
    <location>
        <begin position="36"/>
        <end position="58"/>
    </location>
</feature>
<dbReference type="Pfam" id="PF26056">
    <property type="entry name" value="DUF8017"/>
    <property type="match status" value="1"/>
</dbReference>
<feature type="domain" description="DUF8017" evidence="3">
    <location>
        <begin position="97"/>
        <end position="293"/>
    </location>
</feature>